<protein>
    <submittedName>
        <fullName evidence="2">DUF3142 domain-containing protein</fullName>
    </submittedName>
</protein>
<keyword evidence="1" id="KW-0732">Signal</keyword>
<dbReference type="PROSITE" id="PS51257">
    <property type="entry name" value="PROKAR_LIPOPROTEIN"/>
    <property type="match status" value="1"/>
</dbReference>
<reference evidence="2" key="1">
    <citation type="submission" date="2021-08" db="EMBL/GenBank/DDBJ databases">
        <title>Genome of a novel bacterium of the phylum Verrucomicrobia, Oleiharenicola sp. KSB-15.</title>
        <authorList>
            <person name="Chung J.-H."/>
            <person name="Ahn J.-H."/>
            <person name="Yoon Y."/>
            <person name="Kim D.-Y."/>
            <person name="An S.-H."/>
            <person name="Park I."/>
            <person name="Yeon J."/>
        </authorList>
    </citation>
    <scope>NUCLEOTIDE SEQUENCE</scope>
    <source>
        <strain evidence="2">KSB-15</strain>
    </source>
</reference>
<dbReference type="RefSeq" id="WP_220164614.1">
    <property type="nucleotide sequence ID" value="NZ_CP080507.1"/>
</dbReference>
<sequence length="423" mass="44920">MRLPLVFFLGALAVACGLATSCRPAPPASSAPLRSSAYVWQRVHSPAVAAAVTAHAPDFSRLVVLAAEIDWRGDTPVITRINLDYSTLATVPSLGLALRIRGYHGSFLADAPAAQSILTLARSLLDDARAVGLAPAELQLDFDAGERQLGGYRQWLQTVRDAHLGTALTFTALPAWLAQLDDFSALAHSADGFVLQVHSLSRPGSAQGDLPPLCDPVAARRAVLRAARVNVPFRVALPTYGYAVATTPDGKFVGLSAEGPAPDWPANVVVRELRADPTALAALVADWTTRHPASLTGIIWYRLPVAGDQRNWRWPTLRAVMAGRAPLAQLSLETHFSADGLLELSATNTGDDDFAAPVHATLAWTGAQRLAADALPPAHLAHETPASLVWQAPALALAPGERRSLGWVRFSSPPTSVHVSSRP</sequence>
<dbReference type="EMBL" id="CP080507">
    <property type="protein sequence ID" value="QYM80027.1"/>
    <property type="molecule type" value="Genomic_DNA"/>
</dbReference>
<evidence type="ECO:0000256" key="1">
    <source>
        <dbReference type="SAM" id="SignalP"/>
    </source>
</evidence>
<dbReference type="AlphaFoldDB" id="A0A8F9TYT5"/>
<feature type="chain" id="PRO_5034198642" evidence="1">
    <location>
        <begin position="20"/>
        <end position="423"/>
    </location>
</feature>
<accession>A0A8F9TYT5</accession>
<dbReference type="Pfam" id="PF11340">
    <property type="entry name" value="DUF3142"/>
    <property type="match status" value="1"/>
</dbReference>
<evidence type="ECO:0000313" key="2">
    <source>
        <dbReference type="EMBL" id="QYM80027.1"/>
    </source>
</evidence>
<organism evidence="2 3">
    <name type="scientific">Horticoccus luteus</name>
    <dbReference type="NCBI Taxonomy" id="2862869"/>
    <lineage>
        <taxon>Bacteria</taxon>
        <taxon>Pseudomonadati</taxon>
        <taxon>Verrucomicrobiota</taxon>
        <taxon>Opitutia</taxon>
        <taxon>Opitutales</taxon>
        <taxon>Opitutaceae</taxon>
        <taxon>Horticoccus</taxon>
    </lineage>
</organism>
<gene>
    <name evidence="2" type="ORF">K0B96_05250</name>
</gene>
<keyword evidence="3" id="KW-1185">Reference proteome</keyword>
<dbReference type="Proteomes" id="UP000825051">
    <property type="component" value="Chromosome"/>
</dbReference>
<proteinExistence type="predicted"/>
<evidence type="ECO:0000313" key="3">
    <source>
        <dbReference type="Proteomes" id="UP000825051"/>
    </source>
</evidence>
<name>A0A8F9TYT5_9BACT</name>
<feature type="signal peptide" evidence="1">
    <location>
        <begin position="1"/>
        <end position="19"/>
    </location>
</feature>
<dbReference type="InterPro" id="IPR021488">
    <property type="entry name" value="DUF3142"/>
</dbReference>
<dbReference type="KEGG" id="ole:K0B96_05250"/>